<evidence type="ECO:0000313" key="2">
    <source>
        <dbReference type="EMBL" id="KIJ11336.1"/>
    </source>
</evidence>
<feature type="region of interest" description="Disordered" evidence="1">
    <location>
        <begin position="51"/>
        <end position="79"/>
    </location>
</feature>
<name>A0A0C9TVJ2_PAXIN</name>
<dbReference type="Proteomes" id="UP000053647">
    <property type="component" value="Unassembled WGS sequence"/>
</dbReference>
<feature type="compositionally biased region" description="Polar residues" evidence="1">
    <location>
        <begin position="51"/>
        <end position="64"/>
    </location>
</feature>
<dbReference type="HOGENOM" id="CLU_2606686_0_0_1"/>
<reference evidence="2 3" key="1">
    <citation type="submission" date="2014-06" db="EMBL/GenBank/DDBJ databases">
        <authorList>
            <consortium name="DOE Joint Genome Institute"/>
            <person name="Kuo A."/>
            <person name="Kohler A."/>
            <person name="Nagy L.G."/>
            <person name="Floudas D."/>
            <person name="Copeland A."/>
            <person name="Barry K.W."/>
            <person name="Cichocki N."/>
            <person name="Veneault-Fourrey C."/>
            <person name="LaButti K."/>
            <person name="Lindquist E.A."/>
            <person name="Lipzen A."/>
            <person name="Lundell T."/>
            <person name="Morin E."/>
            <person name="Murat C."/>
            <person name="Sun H."/>
            <person name="Tunlid A."/>
            <person name="Henrissat B."/>
            <person name="Grigoriev I.V."/>
            <person name="Hibbett D.S."/>
            <person name="Martin F."/>
            <person name="Nordberg H.P."/>
            <person name="Cantor M.N."/>
            <person name="Hua S.X."/>
        </authorList>
    </citation>
    <scope>NUCLEOTIDE SEQUENCE [LARGE SCALE GENOMIC DNA]</scope>
    <source>
        <strain evidence="2 3">ATCC 200175</strain>
    </source>
</reference>
<dbReference type="EMBL" id="KN819381">
    <property type="protein sequence ID" value="KIJ11336.1"/>
    <property type="molecule type" value="Genomic_DNA"/>
</dbReference>
<gene>
    <name evidence="2" type="ORF">PAXINDRAFT_171793</name>
</gene>
<dbReference type="AlphaFoldDB" id="A0A0C9TVJ2"/>
<keyword evidence="3" id="KW-1185">Reference proteome</keyword>
<proteinExistence type="predicted"/>
<reference evidence="3" key="2">
    <citation type="submission" date="2015-01" db="EMBL/GenBank/DDBJ databases">
        <title>Evolutionary Origins and Diversification of the Mycorrhizal Mutualists.</title>
        <authorList>
            <consortium name="DOE Joint Genome Institute"/>
            <consortium name="Mycorrhizal Genomics Consortium"/>
            <person name="Kohler A."/>
            <person name="Kuo A."/>
            <person name="Nagy L.G."/>
            <person name="Floudas D."/>
            <person name="Copeland A."/>
            <person name="Barry K.W."/>
            <person name="Cichocki N."/>
            <person name="Veneault-Fourrey C."/>
            <person name="LaButti K."/>
            <person name="Lindquist E.A."/>
            <person name="Lipzen A."/>
            <person name="Lundell T."/>
            <person name="Morin E."/>
            <person name="Murat C."/>
            <person name="Riley R."/>
            <person name="Ohm R."/>
            <person name="Sun H."/>
            <person name="Tunlid A."/>
            <person name="Henrissat B."/>
            <person name="Grigoriev I.V."/>
            <person name="Hibbett D.S."/>
            <person name="Martin F."/>
        </authorList>
    </citation>
    <scope>NUCLEOTIDE SEQUENCE [LARGE SCALE GENOMIC DNA]</scope>
    <source>
        <strain evidence="3">ATCC 200175</strain>
    </source>
</reference>
<sequence length="79" mass="8786">MDYGITTIPEYSSCTGDRRRPYNIAGRLLILEDVHGIAGLVQSLDHRVLSSASSPSNHYSQRLSRLSVVPENRQSESVK</sequence>
<protein>
    <submittedName>
        <fullName evidence="2">Uncharacterized protein</fullName>
    </submittedName>
</protein>
<evidence type="ECO:0000313" key="3">
    <source>
        <dbReference type="Proteomes" id="UP000053647"/>
    </source>
</evidence>
<evidence type="ECO:0000256" key="1">
    <source>
        <dbReference type="SAM" id="MobiDB-lite"/>
    </source>
</evidence>
<accession>A0A0C9TVJ2</accession>
<organism evidence="2 3">
    <name type="scientific">Paxillus involutus ATCC 200175</name>
    <dbReference type="NCBI Taxonomy" id="664439"/>
    <lineage>
        <taxon>Eukaryota</taxon>
        <taxon>Fungi</taxon>
        <taxon>Dikarya</taxon>
        <taxon>Basidiomycota</taxon>
        <taxon>Agaricomycotina</taxon>
        <taxon>Agaricomycetes</taxon>
        <taxon>Agaricomycetidae</taxon>
        <taxon>Boletales</taxon>
        <taxon>Paxilineae</taxon>
        <taxon>Paxillaceae</taxon>
        <taxon>Paxillus</taxon>
    </lineage>
</organism>